<dbReference type="AlphaFoldDB" id="A0A8D9B6T5"/>
<feature type="domain" description="GH18" evidence="1">
    <location>
        <begin position="1"/>
        <end position="271"/>
    </location>
</feature>
<dbReference type="Pfam" id="PF00704">
    <property type="entry name" value="Glyco_hydro_18"/>
    <property type="match status" value="1"/>
</dbReference>
<sequence>MLSIGGFEDDEDQEKYLEVLDDPKQRKSFIDTTVVALKKYGFNGVDLAWEFPVVNEKKESYTLGSIWHKIKKTVTGPVDDNPTLHREHFTLLIREMKAALRAENYQLSLSILPHINYTVYCDVPSITQHLDMITLHAYDFRTPQRNPKEADYSAPLHFVYSRVPHQMPMLWCAGSLNTELNFKSSSLESPHSVVPGCWVTTVPSPVFLLFLLPVLVTRVPSPRKTVSYHTLKSVLNSSASPMPRRVLVCFASKMILNADWVRSLSDCRTRS</sequence>
<dbReference type="GO" id="GO:0006032">
    <property type="term" value="P:chitin catabolic process"/>
    <property type="evidence" value="ECO:0007669"/>
    <property type="project" value="TreeGrafter"/>
</dbReference>
<evidence type="ECO:0000259" key="1">
    <source>
        <dbReference type="PROSITE" id="PS51910"/>
    </source>
</evidence>
<reference evidence="2" key="1">
    <citation type="submission" date="2021-05" db="EMBL/GenBank/DDBJ databases">
        <authorList>
            <person name="Alioto T."/>
            <person name="Alioto T."/>
            <person name="Gomez Garrido J."/>
        </authorList>
    </citation>
    <scope>NUCLEOTIDE SEQUENCE</scope>
</reference>
<dbReference type="InterPro" id="IPR001223">
    <property type="entry name" value="Glyco_hydro18_cat"/>
</dbReference>
<protein>
    <submittedName>
        <fullName evidence="2">Chitinase-like protein EN03</fullName>
    </submittedName>
</protein>
<dbReference type="GO" id="GO:0005576">
    <property type="term" value="C:extracellular region"/>
    <property type="evidence" value="ECO:0007669"/>
    <property type="project" value="TreeGrafter"/>
</dbReference>
<dbReference type="EMBL" id="HBUF01615023">
    <property type="protein sequence ID" value="CAG6779663.1"/>
    <property type="molecule type" value="Transcribed_RNA"/>
</dbReference>
<dbReference type="GO" id="GO:0008061">
    <property type="term" value="F:chitin binding"/>
    <property type="evidence" value="ECO:0007669"/>
    <property type="project" value="TreeGrafter"/>
</dbReference>
<dbReference type="InterPro" id="IPR017853">
    <property type="entry name" value="GH"/>
</dbReference>
<name>A0A8D9B6T5_9HEMI</name>
<dbReference type="PANTHER" id="PTHR11177:SF235">
    <property type="entry name" value="CHITINASE-LIKE PROTEIN IDGF1-RELATED"/>
    <property type="match status" value="1"/>
</dbReference>
<dbReference type="InterPro" id="IPR050314">
    <property type="entry name" value="Glycosyl_Hydrlase_18"/>
</dbReference>
<dbReference type="PROSITE" id="PS51910">
    <property type="entry name" value="GH18_2"/>
    <property type="match status" value="1"/>
</dbReference>
<accession>A0A8D9B6T5</accession>
<proteinExistence type="predicted"/>
<dbReference type="GO" id="GO:0004568">
    <property type="term" value="F:chitinase activity"/>
    <property type="evidence" value="ECO:0007669"/>
    <property type="project" value="TreeGrafter"/>
</dbReference>
<dbReference type="GO" id="GO:0005975">
    <property type="term" value="P:carbohydrate metabolic process"/>
    <property type="evidence" value="ECO:0007669"/>
    <property type="project" value="InterPro"/>
</dbReference>
<dbReference type="SUPFAM" id="SSF51445">
    <property type="entry name" value="(Trans)glycosidases"/>
    <property type="match status" value="1"/>
</dbReference>
<dbReference type="Gene3D" id="3.20.20.80">
    <property type="entry name" value="Glycosidases"/>
    <property type="match status" value="1"/>
</dbReference>
<organism evidence="2">
    <name type="scientific">Cacopsylla melanoneura</name>
    <dbReference type="NCBI Taxonomy" id="428564"/>
    <lineage>
        <taxon>Eukaryota</taxon>
        <taxon>Metazoa</taxon>
        <taxon>Ecdysozoa</taxon>
        <taxon>Arthropoda</taxon>
        <taxon>Hexapoda</taxon>
        <taxon>Insecta</taxon>
        <taxon>Pterygota</taxon>
        <taxon>Neoptera</taxon>
        <taxon>Paraneoptera</taxon>
        <taxon>Hemiptera</taxon>
        <taxon>Sternorrhyncha</taxon>
        <taxon>Psylloidea</taxon>
        <taxon>Psyllidae</taxon>
        <taxon>Psyllinae</taxon>
        <taxon>Cacopsylla</taxon>
    </lineage>
</organism>
<dbReference type="PANTHER" id="PTHR11177">
    <property type="entry name" value="CHITINASE"/>
    <property type="match status" value="1"/>
</dbReference>
<evidence type="ECO:0000313" key="2">
    <source>
        <dbReference type="EMBL" id="CAG6779663.1"/>
    </source>
</evidence>